<dbReference type="EMBL" id="VJXY01000015">
    <property type="protein sequence ID" value="MBD6617226.1"/>
    <property type="molecule type" value="Genomic_DNA"/>
</dbReference>
<evidence type="ECO:0000313" key="2">
    <source>
        <dbReference type="EMBL" id="MBD6617226.1"/>
    </source>
</evidence>
<accession>A0AA40SXT6</accession>
<feature type="chain" id="PRO_5041317935" description="Secreted protein" evidence="1">
    <location>
        <begin position="29"/>
        <end position="124"/>
    </location>
</feature>
<protein>
    <recommendedName>
        <fullName evidence="4">Secreted protein</fullName>
    </recommendedName>
</protein>
<evidence type="ECO:0008006" key="4">
    <source>
        <dbReference type="Google" id="ProtNLM"/>
    </source>
</evidence>
<sequence length="124" mass="13659">MINRKCIAFGLVSMITTALTMGMSGVSASFDEKVHNNSIMLAQIGLTETQVTISPDGFDPNCGAFRATVSTNWGTYTACYYNRSNKQISGSYTLYHYNQPGGVWYSFDNGNEPSYVKWDTVAPL</sequence>
<gene>
    <name evidence="2" type="ORF">FNW02_15640</name>
</gene>
<comment type="caution">
    <text evidence="2">The sequence shown here is derived from an EMBL/GenBank/DDBJ whole genome shotgun (WGS) entry which is preliminary data.</text>
</comment>
<dbReference type="Proteomes" id="UP001165986">
    <property type="component" value="Unassembled WGS sequence"/>
</dbReference>
<proteinExistence type="predicted"/>
<keyword evidence="3" id="KW-1185">Reference proteome</keyword>
<reference evidence="2" key="1">
    <citation type="submission" date="2019-07" db="EMBL/GenBank/DDBJ databases">
        <title>Toxilogical consequences of a new and cryptic species of cyanobacteria (Komarekiella delphini-convector) recovered from the epidermis of a bottlenose dolphin and 1500 ft. in the air.</title>
        <authorList>
            <person name="Brown A.O."/>
            <person name="Dvorak P."/>
            <person name="Villanueva C.D."/>
            <person name="Foss A.J."/>
            <person name="Garvey A.D."/>
            <person name="Gibson Q.A."/>
            <person name="Johansen J.R."/>
            <person name="Casamatta D.A."/>
        </authorList>
    </citation>
    <scope>NUCLEOTIDE SEQUENCE</scope>
    <source>
        <strain evidence="2">SJRDD-AB1</strain>
    </source>
</reference>
<organism evidence="2 3">
    <name type="scientific">Komarekiella delphini-convector SJRDD-AB1</name>
    <dbReference type="NCBI Taxonomy" id="2593771"/>
    <lineage>
        <taxon>Bacteria</taxon>
        <taxon>Bacillati</taxon>
        <taxon>Cyanobacteriota</taxon>
        <taxon>Cyanophyceae</taxon>
        <taxon>Nostocales</taxon>
        <taxon>Nostocaceae</taxon>
        <taxon>Komarekiella</taxon>
        <taxon>Komarekiella delphini-convector</taxon>
    </lineage>
</organism>
<feature type="signal peptide" evidence="1">
    <location>
        <begin position="1"/>
        <end position="28"/>
    </location>
</feature>
<evidence type="ECO:0000313" key="3">
    <source>
        <dbReference type="Proteomes" id="UP001165986"/>
    </source>
</evidence>
<keyword evidence="1" id="KW-0732">Signal</keyword>
<dbReference type="RefSeq" id="WP_191758448.1">
    <property type="nucleotide sequence ID" value="NZ_VJXY01000015.1"/>
</dbReference>
<name>A0AA40SXT6_9NOST</name>
<dbReference type="AlphaFoldDB" id="A0AA40SXT6"/>
<evidence type="ECO:0000256" key="1">
    <source>
        <dbReference type="SAM" id="SignalP"/>
    </source>
</evidence>